<feature type="transmembrane region" description="Helical" evidence="10">
    <location>
        <begin position="203"/>
        <end position="227"/>
    </location>
</feature>
<evidence type="ECO:0000259" key="11">
    <source>
        <dbReference type="PROSITE" id="PS51762"/>
    </source>
</evidence>
<evidence type="ECO:0000256" key="4">
    <source>
        <dbReference type="ARBA" id="ARBA00022968"/>
    </source>
</evidence>
<dbReference type="GO" id="GO:0005886">
    <property type="term" value="C:plasma membrane"/>
    <property type="evidence" value="ECO:0007669"/>
    <property type="project" value="TreeGrafter"/>
</dbReference>
<evidence type="ECO:0000256" key="2">
    <source>
        <dbReference type="ARBA" id="ARBA00010962"/>
    </source>
</evidence>
<sequence>MAQRNLTLNAAASRSTPADPFEDEAGPHNPYPSDQQQTFTRSSSSLNEHDLYSHLYSSQRINPPAAGEGVHDVMMDGARLNERSSPTGFAPPSSFDRYPLLPSREISSVSLASQFQNNQAKYNLGYHRVSPNGSLVSSSPALNDPFTNTMDVSPFGGYPASQFPLHIDEKEDDDYLHNPDPIADAEYDKNRFMHDLKHLDRRSAWGIVGFVILFFAAALVFVLLPVLTFSHVTSNNKPLSYEILTAYQYPLSAAIRTSLIDPDTPQSAYTKKTRTGQDWVLTFSDEFNAVGRTFYPGDDQFFEAVDLNYYATKDLEWYDPDAVTTNNGTLTITLDAIKNHGLFYRSAMVQSWNKLCFTQGMIVTSANLPGYGNVSGLWPGLWTLGNLARPGYLATSEGVWPYTYDSCDAGITANQSSPDGISYLPGQKLNACTCPGEDHPNRGTGRGAPEIDIVEGATDTHIFVGVVSQSYQIAPMDVWYMPDYNFMEVYNFEVSTMNTYAGGPVQQAVSCISTLNVTWYEHGDGANKFQEYGFEYLNDNDKGYITWYVGQDPTFTSYAYAFGPNGNVGFRRISKEPMSVIMNLGLSNNWAYIDWPALHFPLHMRVDYVRVYQPSNAISMTCDPPGHPTTNYINSHLPAYMNNNHTSWNMAGFKFPRNKISNGC</sequence>
<dbReference type="PROSITE" id="PS51762">
    <property type="entry name" value="GH16_2"/>
    <property type="match status" value="1"/>
</dbReference>
<keyword evidence="3 10" id="KW-0812">Transmembrane</keyword>
<evidence type="ECO:0000313" key="13">
    <source>
        <dbReference type="Proteomes" id="UP001338582"/>
    </source>
</evidence>
<keyword evidence="8" id="KW-0961">Cell wall biogenesis/degradation</keyword>
<dbReference type="CDD" id="cd02180">
    <property type="entry name" value="GH16_fungal_KRE6_glucanase"/>
    <property type="match status" value="1"/>
</dbReference>
<evidence type="ECO:0000256" key="8">
    <source>
        <dbReference type="ARBA" id="ARBA00023316"/>
    </source>
</evidence>
<evidence type="ECO:0000256" key="3">
    <source>
        <dbReference type="ARBA" id="ARBA00022692"/>
    </source>
</evidence>
<dbReference type="InterPro" id="IPR005629">
    <property type="entry name" value="Skn1/Kre6/Sbg1"/>
</dbReference>
<dbReference type="Pfam" id="PF03935">
    <property type="entry name" value="SKN1_KRE6_Sbg1"/>
    <property type="match status" value="1"/>
</dbReference>
<gene>
    <name evidence="12" type="ORF">PUMCH_003166</name>
</gene>
<comment type="subcellular location">
    <subcellularLocation>
        <location evidence="1">Membrane</location>
        <topology evidence="1">Single-pass type II membrane protein</topology>
    </subcellularLocation>
</comment>
<dbReference type="InterPro" id="IPR000757">
    <property type="entry name" value="Beta-glucanase-like"/>
</dbReference>
<dbReference type="GeneID" id="88174230"/>
<keyword evidence="13" id="KW-1185">Reference proteome</keyword>
<dbReference type="GO" id="GO:0006078">
    <property type="term" value="P:(1-&gt;6)-beta-D-glucan biosynthetic process"/>
    <property type="evidence" value="ECO:0007669"/>
    <property type="project" value="TreeGrafter"/>
</dbReference>
<dbReference type="SUPFAM" id="SSF49899">
    <property type="entry name" value="Concanavalin A-like lectins/glucanases"/>
    <property type="match status" value="1"/>
</dbReference>
<evidence type="ECO:0000256" key="5">
    <source>
        <dbReference type="ARBA" id="ARBA00022989"/>
    </source>
</evidence>
<feature type="compositionally biased region" description="Polar residues" evidence="9">
    <location>
        <begin position="32"/>
        <end position="44"/>
    </location>
</feature>
<dbReference type="InterPro" id="IPR013320">
    <property type="entry name" value="ConA-like_dom_sf"/>
</dbReference>
<evidence type="ECO:0000256" key="6">
    <source>
        <dbReference type="ARBA" id="ARBA00023136"/>
    </source>
</evidence>
<feature type="region of interest" description="Disordered" evidence="9">
    <location>
        <begin position="1"/>
        <end position="44"/>
    </location>
</feature>
<feature type="domain" description="GH16" evidence="11">
    <location>
        <begin position="232"/>
        <end position="617"/>
    </location>
</feature>
<evidence type="ECO:0000256" key="7">
    <source>
        <dbReference type="ARBA" id="ARBA00023180"/>
    </source>
</evidence>
<feature type="compositionally biased region" description="Polar residues" evidence="9">
    <location>
        <begin position="1"/>
        <end position="16"/>
    </location>
</feature>
<proteinExistence type="inferred from homology"/>
<dbReference type="GO" id="GO:0031505">
    <property type="term" value="P:fungal-type cell wall organization"/>
    <property type="evidence" value="ECO:0007669"/>
    <property type="project" value="TreeGrafter"/>
</dbReference>
<reference evidence="12 13" key="1">
    <citation type="submission" date="2023-10" db="EMBL/GenBank/DDBJ databases">
        <title>Draft Genome Sequence of Candida saopaulonensis from a very Premature Infant with Sepsis.</title>
        <authorList>
            <person name="Ning Y."/>
            <person name="Dai R."/>
            <person name="Xiao M."/>
            <person name="Xu Y."/>
            <person name="Yan Q."/>
            <person name="Zhang L."/>
        </authorList>
    </citation>
    <scope>NUCLEOTIDE SEQUENCE [LARGE SCALE GENOMIC DNA]</scope>
    <source>
        <strain evidence="12 13">19XY460</strain>
    </source>
</reference>
<keyword evidence="5 10" id="KW-1133">Transmembrane helix</keyword>
<evidence type="ECO:0000256" key="9">
    <source>
        <dbReference type="SAM" id="MobiDB-lite"/>
    </source>
</evidence>
<dbReference type="AlphaFoldDB" id="A0AAX4HBB9"/>
<evidence type="ECO:0000313" key="12">
    <source>
        <dbReference type="EMBL" id="WPK25833.1"/>
    </source>
</evidence>
<accession>A0AAX4HBB9</accession>
<name>A0AAX4HBB9_9ASCO</name>
<comment type="similarity">
    <text evidence="2">Belongs to the SKN1/KRE6 family.</text>
</comment>
<keyword evidence="4" id="KW-0735">Signal-anchor</keyword>
<dbReference type="EMBL" id="CP138897">
    <property type="protein sequence ID" value="WPK25833.1"/>
    <property type="molecule type" value="Genomic_DNA"/>
</dbReference>
<dbReference type="Proteomes" id="UP001338582">
    <property type="component" value="Chromosome 4"/>
</dbReference>
<dbReference type="KEGG" id="asau:88174230"/>
<dbReference type="Gene3D" id="2.60.120.200">
    <property type="match status" value="1"/>
</dbReference>
<protein>
    <recommendedName>
        <fullName evidence="11">GH16 domain-containing protein</fullName>
    </recommendedName>
</protein>
<dbReference type="RefSeq" id="XP_062878215.1">
    <property type="nucleotide sequence ID" value="XM_063022145.1"/>
</dbReference>
<evidence type="ECO:0000256" key="10">
    <source>
        <dbReference type="SAM" id="Phobius"/>
    </source>
</evidence>
<dbReference type="FunFam" id="2.60.120.200:FF:000140">
    <property type="entry name" value="Beta-glucan synthesis-associated protein"/>
    <property type="match status" value="1"/>
</dbReference>
<dbReference type="PANTHER" id="PTHR31361">
    <property type="entry name" value="BETA-GLUCAN SYNTHESIS-ASSOCIATED PROTEIN KRE6-RELATED"/>
    <property type="match status" value="1"/>
</dbReference>
<evidence type="ECO:0000256" key="1">
    <source>
        <dbReference type="ARBA" id="ARBA00004606"/>
    </source>
</evidence>
<keyword evidence="7" id="KW-0325">Glycoprotein</keyword>
<dbReference type="GO" id="GO:0015926">
    <property type="term" value="F:glucosidase activity"/>
    <property type="evidence" value="ECO:0007669"/>
    <property type="project" value="TreeGrafter"/>
</dbReference>
<dbReference type="PANTHER" id="PTHR31361:SF1">
    <property type="entry name" value="BETA-GLUCAN SYNTHESIS-ASSOCIATED PROTEIN KRE6-RELATED"/>
    <property type="match status" value="1"/>
</dbReference>
<dbReference type="GO" id="GO:0005789">
    <property type="term" value="C:endoplasmic reticulum membrane"/>
    <property type="evidence" value="ECO:0007669"/>
    <property type="project" value="TreeGrafter"/>
</dbReference>
<keyword evidence="6 10" id="KW-0472">Membrane</keyword>
<organism evidence="12 13">
    <name type="scientific">Australozyma saopauloensis</name>
    <dbReference type="NCBI Taxonomy" id="291208"/>
    <lineage>
        <taxon>Eukaryota</taxon>
        <taxon>Fungi</taxon>
        <taxon>Dikarya</taxon>
        <taxon>Ascomycota</taxon>
        <taxon>Saccharomycotina</taxon>
        <taxon>Pichiomycetes</taxon>
        <taxon>Metschnikowiaceae</taxon>
        <taxon>Australozyma</taxon>
    </lineage>
</organism>